<dbReference type="AlphaFoldDB" id="A0A7J7GEH4"/>
<reference evidence="1 2" key="2">
    <citation type="submission" date="2020-07" db="EMBL/GenBank/DDBJ databases">
        <title>Genome assembly of wild tea tree DASZ reveals pedigree and selection history of tea varieties.</title>
        <authorList>
            <person name="Zhang W."/>
        </authorList>
    </citation>
    <scope>NUCLEOTIDE SEQUENCE [LARGE SCALE GENOMIC DNA]</scope>
    <source>
        <strain evidence="2">cv. G240</strain>
        <tissue evidence="1">Leaf</tissue>
    </source>
</reference>
<name>A0A7J7GEH4_CAMSI</name>
<comment type="caution">
    <text evidence="1">The sequence shown here is derived from an EMBL/GenBank/DDBJ whole genome shotgun (WGS) entry which is preliminary data.</text>
</comment>
<keyword evidence="2" id="KW-1185">Reference proteome</keyword>
<proteinExistence type="predicted"/>
<evidence type="ECO:0000313" key="2">
    <source>
        <dbReference type="Proteomes" id="UP000593564"/>
    </source>
</evidence>
<organism evidence="1 2">
    <name type="scientific">Camellia sinensis</name>
    <name type="common">Tea plant</name>
    <name type="synonym">Thea sinensis</name>
    <dbReference type="NCBI Taxonomy" id="4442"/>
    <lineage>
        <taxon>Eukaryota</taxon>
        <taxon>Viridiplantae</taxon>
        <taxon>Streptophyta</taxon>
        <taxon>Embryophyta</taxon>
        <taxon>Tracheophyta</taxon>
        <taxon>Spermatophyta</taxon>
        <taxon>Magnoliopsida</taxon>
        <taxon>eudicotyledons</taxon>
        <taxon>Gunneridae</taxon>
        <taxon>Pentapetalae</taxon>
        <taxon>asterids</taxon>
        <taxon>Ericales</taxon>
        <taxon>Theaceae</taxon>
        <taxon>Camellia</taxon>
    </lineage>
</organism>
<dbReference type="Proteomes" id="UP000593564">
    <property type="component" value="Unassembled WGS sequence"/>
</dbReference>
<evidence type="ECO:0000313" key="1">
    <source>
        <dbReference type="EMBL" id="KAF5938745.1"/>
    </source>
</evidence>
<sequence>MYQSHNIYKVTVKFDSVTKQIQNHIERKKKKKTLNPSKICSDSERSDITEQLEIYEHKLHQI</sequence>
<dbReference type="EMBL" id="JACBKZ010000011">
    <property type="protein sequence ID" value="KAF5938745.1"/>
    <property type="molecule type" value="Genomic_DNA"/>
</dbReference>
<accession>A0A7J7GEH4</accession>
<gene>
    <name evidence="1" type="ORF">HYC85_023004</name>
</gene>
<reference evidence="2" key="1">
    <citation type="journal article" date="2020" name="Nat. Commun.">
        <title>Genome assembly of wild tea tree DASZ reveals pedigree and selection history of tea varieties.</title>
        <authorList>
            <person name="Zhang W."/>
            <person name="Zhang Y."/>
            <person name="Qiu H."/>
            <person name="Guo Y."/>
            <person name="Wan H."/>
            <person name="Zhang X."/>
            <person name="Scossa F."/>
            <person name="Alseekh S."/>
            <person name="Zhang Q."/>
            <person name="Wang P."/>
            <person name="Xu L."/>
            <person name="Schmidt M.H."/>
            <person name="Jia X."/>
            <person name="Li D."/>
            <person name="Zhu A."/>
            <person name="Guo F."/>
            <person name="Chen W."/>
            <person name="Ni D."/>
            <person name="Usadel B."/>
            <person name="Fernie A.R."/>
            <person name="Wen W."/>
        </authorList>
    </citation>
    <scope>NUCLEOTIDE SEQUENCE [LARGE SCALE GENOMIC DNA]</scope>
    <source>
        <strain evidence="2">cv. G240</strain>
    </source>
</reference>
<protein>
    <submittedName>
        <fullName evidence="1">Uncharacterized protein</fullName>
    </submittedName>
</protein>